<organism evidence="1 2">
    <name type="scientific">Bauhinia variegata</name>
    <name type="common">Purple orchid tree</name>
    <name type="synonym">Phanera variegata</name>
    <dbReference type="NCBI Taxonomy" id="167791"/>
    <lineage>
        <taxon>Eukaryota</taxon>
        <taxon>Viridiplantae</taxon>
        <taxon>Streptophyta</taxon>
        <taxon>Embryophyta</taxon>
        <taxon>Tracheophyta</taxon>
        <taxon>Spermatophyta</taxon>
        <taxon>Magnoliopsida</taxon>
        <taxon>eudicotyledons</taxon>
        <taxon>Gunneridae</taxon>
        <taxon>Pentapetalae</taxon>
        <taxon>rosids</taxon>
        <taxon>fabids</taxon>
        <taxon>Fabales</taxon>
        <taxon>Fabaceae</taxon>
        <taxon>Cercidoideae</taxon>
        <taxon>Cercideae</taxon>
        <taxon>Bauhiniinae</taxon>
        <taxon>Bauhinia</taxon>
    </lineage>
</organism>
<dbReference type="EMBL" id="CM039437">
    <property type="protein sequence ID" value="KAI4305028.1"/>
    <property type="molecule type" value="Genomic_DNA"/>
</dbReference>
<gene>
    <name evidence="1" type="ORF">L6164_028419</name>
</gene>
<name>A0ACB9L620_BAUVA</name>
<proteinExistence type="predicted"/>
<evidence type="ECO:0000313" key="1">
    <source>
        <dbReference type="EMBL" id="KAI4305028.1"/>
    </source>
</evidence>
<keyword evidence="2" id="KW-1185">Reference proteome</keyword>
<comment type="caution">
    <text evidence="1">The sequence shown here is derived from an EMBL/GenBank/DDBJ whole genome shotgun (WGS) entry which is preliminary data.</text>
</comment>
<reference evidence="1 2" key="1">
    <citation type="journal article" date="2022" name="DNA Res.">
        <title>Chromosomal-level genome assembly of the orchid tree Bauhinia variegata (Leguminosae; Cercidoideae) supports the allotetraploid origin hypothesis of Bauhinia.</title>
        <authorList>
            <person name="Zhong Y."/>
            <person name="Chen Y."/>
            <person name="Zheng D."/>
            <person name="Pang J."/>
            <person name="Liu Y."/>
            <person name="Luo S."/>
            <person name="Meng S."/>
            <person name="Qian L."/>
            <person name="Wei D."/>
            <person name="Dai S."/>
            <person name="Zhou R."/>
        </authorList>
    </citation>
    <scope>NUCLEOTIDE SEQUENCE [LARGE SCALE GENOMIC DNA]</scope>
    <source>
        <strain evidence="1">BV-YZ2020</strain>
    </source>
</reference>
<protein>
    <submittedName>
        <fullName evidence="1">Uncharacterized protein</fullName>
    </submittedName>
</protein>
<sequence length="382" mass="44238">MEGVRANVGELSDQIENLNLENGEISRAAKAMIKELGRTFRGELRSLTQDLSDLRKFVKWELHNLKDVERERGICVINTWEQFKAELRKHFVPHNADIEARGKLRMLRQSGSIFDYIKEFTTIMLEIEDLSDKDAFFYFKDGLKDWAKTELYRRNVQTLDAAIGVAKSLVDYSSKNKKPNLGKSRGDKNGQKKGHDLKECHDSRWVGHPVCQQDKVEQQHPVGLLEPLPIAERPWESVSIDFIMALPNSERYGSIIMVVDHFSKYAIFIPAPKNCKVDEAAHLFFKHVVKFWGIPRSIVSDRDPRFTGKFWRELFKLMETDLNFSTSFHPQIDGQTEHINALLELYLRHYVSAHQLDWAKLLDMAQFSYNLQQSESIGKSPL</sequence>
<dbReference type="Proteomes" id="UP000828941">
    <property type="component" value="Chromosome 12"/>
</dbReference>
<evidence type="ECO:0000313" key="2">
    <source>
        <dbReference type="Proteomes" id="UP000828941"/>
    </source>
</evidence>
<accession>A0ACB9L620</accession>